<evidence type="ECO:0000313" key="6">
    <source>
        <dbReference type="Proteomes" id="UP001305815"/>
    </source>
</evidence>
<keyword evidence="5" id="KW-0456">Lyase</keyword>
<protein>
    <submittedName>
        <fullName evidence="5">Amino acid lyase</fullName>
    </submittedName>
</protein>
<evidence type="ECO:0000259" key="4">
    <source>
        <dbReference type="Pfam" id="PF01212"/>
    </source>
</evidence>
<evidence type="ECO:0000256" key="3">
    <source>
        <dbReference type="ARBA" id="ARBA00022898"/>
    </source>
</evidence>
<dbReference type="Gene3D" id="3.90.1150.10">
    <property type="entry name" value="Aspartate Aminotransferase, domain 1"/>
    <property type="match status" value="1"/>
</dbReference>
<sequence>MSRWNNDYNHGAHPAVLEAFIKTNQESYGGYGLDEWCERAAEKIKTHLGSTDADIHFMVGGTQVNYTVIAAALRPYQGVISADSGHIHVHETGAVEHTGHKIHVVKGENGKLSAASVEAEAENYRTSGVKEHITQPKMVYISFPTEYGTLYSKKELEEISAVCRKYGLYLMIDGARMGYGLGAKVNDLKLSDLAALADVFYIGGTKCGAMMGEAVVITNNELKDNFRSYMKQNGGMLAKGWTLGLQFYTLFENDLYFEITGRADKYAMEIREAFEKKGIDFYIDSPTNQQFVLLSEEQMRKLEKKHIFEYQFPEGDRHCVRFCTSWSTKPEDVEELKADILAL</sequence>
<evidence type="ECO:0000313" key="5">
    <source>
        <dbReference type="EMBL" id="BDZ76521.1"/>
    </source>
</evidence>
<dbReference type="Pfam" id="PF01212">
    <property type="entry name" value="Beta_elim_lyase"/>
    <property type="match status" value="1"/>
</dbReference>
<dbReference type="InterPro" id="IPR001597">
    <property type="entry name" value="ArAA_b-elim_lyase/Thr_aldolase"/>
</dbReference>
<evidence type="ECO:0000256" key="1">
    <source>
        <dbReference type="ARBA" id="ARBA00001933"/>
    </source>
</evidence>
<reference evidence="6" key="1">
    <citation type="journal article" date="2023" name="Int. J. Syst. Evol. Microbiol.">
        <title>Claveliimonas bilis gen. nov., sp. nov., deoxycholic acid-producing bacteria isolated from human faeces, and reclassification of Sellimonas monacensis Zenner et al. 2021 as Claveliimonas monacensis comb. nov.</title>
        <authorList>
            <person name="Hisatomi A."/>
            <person name="Kastawa N.W.E.P.G."/>
            <person name="Song I."/>
            <person name="Ohkuma M."/>
            <person name="Fukiya S."/>
            <person name="Sakamoto M."/>
        </authorList>
    </citation>
    <scope>NUCLEOTIDE SEQUENCE [LARGE SCALE GENOMIC DNA]</scope>
    <source>
        <strain evidence="6">12BBH14</strain>
    </source>
</reference>
<name>A0ABM8I151_9FIRM</name>
<organism evidence="5 6">
    <name type="scientific">Claveliimonas bilis</name>
    <dbReference type="NCBI Taxonomy" id="3028070"/>
    <lineage>
        <taxon>Bacteria</taxon>
        <taxon>Bacillati</taxon>
        <taxon>Bacillota</taxon>
        <taxon>Clostridia</taxon>
        <taxon>Lachnospirales</taxon>
        <taxon>Lachnospiraceae</taxon>
        <taxon>Claveliimonas</taxon>
    </lineage>
</organism>
<comment type="similarity">
    <text evidence="2">Belongs to the threonine aldolase family.</text>
</comment>
<dbReference type="PANTHER" id="PTHR48097">
    <property type="entry name" value="L-THREONINE ALDOLASE-RELATED"/>
    <property type="match status" value="1"/>
</dbReference>
<dbReference type="InterPro" id="IPR015422">
    <property type="entry name" value="PyrdxlP-dep_Trfase_small"/>
</dbReference>
<gene>
    <name evidence="5" type="ORF">Lac1_07040</name>
</gene>
<dbReference type="SUPFAM" id="SSF53383">
    <property type="entry name" value="PLP-dependent transferases"/>
    <property type="match status" value="1"/>
</dbReference>
<dbReference type="Proteomes" id="UP001305815">
    <property type="component" value="Chromosome"/>
</dbReference>
<dbReference type="Gene3D" id="3.40.640.10">
    <property type="entry name" value="Type I PLP-dependent aspartate aminotransferase-like (Major domain)"/>
    <property type="match status" value="1"/>
</dbReference>
<feature type="domain" description="Aromatic amino acid beta-eliminating lyase/threonine aldolase" evidence="4">
    <location>
        <begin position="18"/>
        <end position="292"/>
    </location>
</feature>
<dbReference type="EMBL" id="AP027742">
    <property type="protein sequence ID" value="BDZ76521.1"/>
    <property type="molecule type" value="Genomic_DNA"/>
</dbReference>
<dbReference type="PANTHER" id="PTHR48097:SF5">
    <property type="entry name" value="LOW SPECIFICITY L-THREONINE ALDOLASE"/>
    <property type="match status" value="1"/>
</dbReference>
<proteinExistence type="inferred from homology"/>
<dbReference type="RefSeq" id="WP_230107056.1">
    <property type="nucleotide sequence ID" value="NZ_AP024845.1"/>
</dbReference>
<keyword evidence="6" id="KW-1185">Reference proteome</keyword>
<dbReference type="InterPro" id="IPR015421">
    <property type="entry name" value="PyrdxlP-dep_Trfase_major"/>
</dbReference>
<accession>A0ABM8I151</accession>
<dbReference type="GO" id="GO:0016829">
    <property type="term" value="F:lyase activity"/>
    <property type="evidence" value="ECO:0007669"/>
    <property type="project" value="UniProtKB-KW"/>
</dbReference>
<keyword evidence="3" id="KW-0663">Pyridoxal phosphate</keyword>
<dbReference type="InterPro" id="IPR015424">
    <property type="entry name" value="PyrdxlP-dep_Trfase"/>
</dbReference>
<evidence type="ECO:0000256" key="2">
    <source>
        <dbReference type="ARBA" id="ARBA00006966"/>
    </source>
</evidence>
<comment type="cofactor">
    <cofactor evidence="1">
        <name>pyridoxal 5'-phosphate</name>
        <dbReference type="ChEBI" id="CHEBI:597326"/>
    </cofactor>
</comment>